<proteinExistence type="predicted"/>
<keyword evidence="10 14" id="KW-1133">Transmembrane helix</keyword>
<accession>A0A1E5KX46</accession>
<feature type="domain" description="Histidine kinase" evidence="15">
    <location>
        <begin position="158"/>
        <end position="355"/>
    </location>
</feature>
<evidence type="ECO:0000256" key="13">
    <source>
        <dbReference type="PIRNR" id="PIRNR037431"/>
    </source>
</evidence>
<keyword evidence="12 13" id="KW-0472">Membrane</keyword>
<dbReference type="CDD" id="cd16917">
    <property type="entry name" value="HATPase_UhpB-NarQ-NarX-like"/>
    <property type="match status" value="1"/>
</dbReference>
<evidence type="ECO:0000313" key="17">
    <source>
        <dbReference type="Proteomes" id="UP000095256"/>
    </source>
</evidence>
<evidence type="ECO:0000256" key="2">
    <source>
        <dbReference type="ARBA" id="ARBA00004651"/>
    </source>
</evidence>
<evidence type="ECO:0000256" key="12">
    <source>
        <dbReference type="ARBA" id="ARBA00023136"/>
    </source>
</evidence>
<dbReference type="GO" id="GO:0005524">
    <property type="term" value="F:ATP binding"/>
    <property type="evidence" value="ECO:0007669"/>
    <property type="project" value="UniProtKB-UniRule"/>
</dbReference>
<keyword evidence="8 13" id="KW-0418">Kinase</keyword>
<name>A0A1E5KX46_9ENTE</name>
<keyword evidence="3 13" id="KW-1003">Cell membrane</keyword>
<dbReference type="Gene3D" id="3.30.565.10">
    <property type="entry name" value="Histidine kinase-like ATPase, C-terminal domain"/>
    <property type="match status" value="1"/>
</dbReference>
<dbReference type="RefSeq" id="WP_069698702.1">
    <property type="nucleotide sequence ID" value="NZ_JAGGMA010000001.1"/>
</dbReference>
<keyword evidence="17" id="KW-1185">Reference proteome</keyword>
<comment type="catalytic activity">
    <reaction evidence="1 13">
        <text>ATP + protein L-histidine = ADP + protein N-phospho-L-histidine.</text>
        <dbReference type="EC" id="2.7.13.3"/>
    </reaction>
</comment>
<feature type="transmembrane region" description="Helical" evidence="14">
    <location>
        <begin position="12"/>
        <end position="32"/>
    </location>
</feature>
<keyword evidence="6 14" id="KW-0812">Transmembrane</keyword>
<dbReference type="InterPro" id="IPR050482">
    <property type="entry name" value="Sensor_HK_TwoCompSys"/>
</dbReference>
<keyword evidence="7 13" id="KW-0547">Nucleotide-binding</keyword>
<dbReference type="InterPro" id="IPR003594">
    <property type="entry name" value="HATPase_dom"/>
</dbReference>
<dbReference type="InterPro" id="IPR005467">
    <property type="entry name" value="His_kinase_dom"/>
</dbReference>
<evidence type="ECO:0000313" key="16">
    <source>
        <dbReference type="EMBL" id="OEH82426.1"/>
    </source>
</evidence>
<dbReference type="InterPro" id="IPR017202">
    <property type="entry name" value="LiaS/VraS"/>
</dbReference>
<keyword evidence="11 13" id="KW-0902">Two-component regulatory system</keyword>
<dbReference type="Pfam" id="PF07730">
    <property type="entry name" value="HisKA_3"/>
    <property type="match status" value="1"/>
</dbReference>
<evidence type="ECO:0000256" key="11">
    <source>
        <dbReference type="ARBA" id="ARBA00023012"/>
    </source>
</evidence>
<evidence type="ECO:0000256" key="3">
    <source>
        <dbReference type="ARBA" id="ARBA00022475"/>
    </source>
</evidence>
<evidence type="ECO:0000256" key="4">
    <source>
        <dbReference type="ARBA" id="ARBA00022553"/>
    </source>
</evidence>
<keyword evidence="5 13" id="KW-0808">Transferase</keyword>
<feature type="transmembrane region" description="Helical" evidence="14">
    <location>
        <begin position="52"/>
        <end position="74"/>
    </location>
</feature>
<keyword evidence="4" id="KW-0597">Phosphoprotein</keyword>
<evidence type="ECO:0000256" key="5">
    <source>
        <dbReference type="ARBA" id="ARBA00022679"/>
    </source>
</evidence>
<reference evidence="16 17" key="1">
    <citation type="submission" date="2016-09" db="EMBL/GenBank/DDBJ databases">
        <authorList>
            <person name="Capua I."/>
            <person name="De Benedictis P."/>
            <person name="Joannis T."/>
            <person name="Lombin L.H."/>
            <person name="Cattoli G."/>
        </authorList>
    </citation>
    <scope>NUCLEOTIDE SEQUENCE [LARGE SCALE GENOMIC DNA]</scope>
    <source>
        <strain evidence="16 17">LMG 25899</strain>
    </source>
</reference>
<protein>
    <recommendedName>
        <fullName evidence="13">Sensor histidine kinase</fullName>
        <ecNumber evidence="13">2.7.13.3</ecNumber>
    </recommendedName>
</protein>
<evidence type="ECO:0000256" key="1">
    <source>
        <dbReference type="ARBA" id="ARBA00000085"/>
    </source>
</evidence>
<evidence type="ECO:0000256" key="7">
    <source>
        <dbReference type="ARBA" id="ARBA00022741"/>
    </source>
</evidence>
<gene>
    <name evidence="16" type="ORF">BCR26_03050</name>
</gene>
<sequence length="367" mass="41983">MIGKISRQMLALYASLITFIVMVVTLFSYFYSIKQKNWLMELIQRKVFYIPLIFHILVISFFVGIFTFILLSIVQKSQYGKIEEKLRLLATGNYESQAIRKAVFYNNSDQYIGEVDQDIVSISRKLLEMSKELQLLNSRPQIMDGETKEEILEGERHRLARELHDSVSQQLFAAMMMLSALNEQAQKGETPEIFRKQLAMVADIINASQSEMRALLLHLRPVSLEGKSLRKGIEQLLKELQTKIKIELTWDVEDVHLNSSIEDHLFRIVQELLSNTLRHAKAKELEVYLHQVDNNVLMRLVDDGVGFDMKESENKAGSYGLNNIRERVAGMGGTIKIISFKGQGTSVEIKVPVIKEELVDDQSNLSG</sequence>
<dbReference type="EC" id="2.7.13.3" evidence="13"/>
<dbReference type="GO" id="GO:0005886">
    <property type="term" value="C:plasma membrane"/>
    <property type="evidence" value="ECO:0007669"/>
    <property type="project" value="UniProtKB-SubCell"/>
</dbReference>
<comment type="caution">
    <text evidence="16">The sequence shown here is derived from an EMBL/GenBank/DDBJ whole genome shotgun (WGS) entry which is preliminary data.</text>
</comment>
<keyword evidence="9 13" id="KW-0067">ATP-binding</keyword>
<evidence type="ECO:0000259" key="15">
    <source>
        <dbReference type="PROSITE" id="PS50109"/>
    </source>
</evidence>
<evidence type="ECO:0000256" key="6">
    <source>
        <dbReference type="ARBA" id="ARBA00022692"/>
    </source>
</evidence>
<dbReference type="GO" id="GO:0000155">
    <property type="term" value="F:phosphorelay sensor kinase activity"/>
    <property type="evidence" value="ECO:0007669"/>
    <property type="project" value="UniProtKB-UniRule"/>
</dbReference>
<dbReference type="PROSITE" id="PS50109">
    <property type="entry name" value="HIS_KIN"/>
    <property type="match status" value="1"/>
</dbReference>
<dbReference type="Proteomes" id="UP000095256">
    <property type="component" value="Unassembled WGS sequence"/>
</dbReference>
<dbReference type="STRING" id="762845.BCR26_03050"/>
<dbReference type="SUPFAM" id="SSF55874">
    <property type="entry name" value="ATPase domain of HSP90 chaperone/DNA topoisomerase II/histidine kinase"/>
    <property type="match status" value="1"/>
</dbReference>
<dbReference type="Pfam" id="PF02518">
    <property type="entry name" value="HATPase_c"/>
    <property type="match status" value="1"/>
</dbReference>
<evidence type="ECO:0000256" key="10">
    <source>
        <dbReference type="ARBA" id="ARBA00022989"/>
    </source>
</evidence>
<dbReference type="InterPro" id="IPR036890">
    <property type="entry name" value="HATPase_C_sf"/>
</dbReference>
<evidence type="ECO:0000256" key="14">
    <source>
        <dbReference type="SAM" id="Phobius"/>
    </source>
</evidence>
<evidence type="ECO:0000256" key="9">
    <source>
        <dbReference type="ARBA" id="ARBA00022840"/>
    </source>
</evidence>
<dbReference type="PIRSF" id="PIRSF037431">
    <property type="entry name" value="STHK_LiaS"/>
    <property type="match status" value="1"/>
</dbReference>
<dbReference type="PANTHER" id="PTHR24421:SF37">
    <property type="entry name" value="SENSOR HISTIDINE KINASE NARS"/>
    <property type="match status" value="1"/>
</dbReference>
<dbReference type="PANTHER" id="PTHR24421">
    <property type="entry name" value="NITRATE/NITRITE SENSOR PROTEIN NARX-RELATED"/>
    <property type="match status" value="1"/>
</dbReference>
<comment type="subcellular location">
    <subcellularLocation>
        <location evidence="2 13">Cell membrane</location>
        <topology evidence="2 13">Multi-pass membrane protein</topology>
    </subcellularLocation>
</comment>
<dbReference type="GO" id="GO:0046983">
    <property type="term" value="F:protein dimerization activity"/>
    <property type="evidence" value="ECO:0007669"/>
    <property type="project" value="InterPro"/>
</dbReference>
<dbReference type="SMART" id="SM00387">
    <property type="entry name" value="HATPase_c"/>
    <property type="match status" value="1"/>
</dbReference>
<dbReference type="OrthoDB" id="9795828at2"/>
<organism evidence="16 17">
    <name type="scientific">Enterococcus rivorum</name>
    <dbReference type="NCBI Taxonomy" id="762845"/>
    <lineage>
        <taxon>Bacteria</taxon>
        <taxon>Bacillati</taxon>
        <taxon>Bacillota</taxon>
        <taxon>Bacilli</taxon>
        <taxon>Lactobacillales</taxon>
        <taxon>Enterococcaceae</taxon>
        <taxon>Enterococcus</taxon>
    </lineage>
</organism>
<dbReference type="InterPro" id="IPR011712">
    <property type="entry name" value="Sig_transdc_His_kin_sub3_dim/P"/>
</dbReference>
<dbReference type="EMBL" id="MIEK01000023">
    <property type="protein sequence ID" value="OEH82426.1"/>
    <property type="molecule type" value="Genomic_DNA"/>
</dbReference>
<evidence type="ECO:0000256" key="8">
    <source>
        <dbReference type="ARBA" id="ARBA00022777"/>
    </source>
</evidence>
<dbReference type="Gene3D" id="1.20.5.1930">
    <property type="match status" value="1"/>
</dbReference>
<dbReference type="AlphaFoldDB" id="A0A1E5KX46"/>